<comment type="caution">
    <text evidence="6">The sequence shown here is derived from an EMBL/GenBank/DDBJ whole genome shotgun (WGS) entry which is preliminary data.</text>
</comment>
<dbReference type="EMBL" id="NCKU01002032">
    <property type="protein sequence ID" value="RWS10624.1"/>
    <property type="molecule type" value="Genomic_DNA"/>
</dbReference>
<evidence type="ECO:0000256" key="3">
    <source>
        <dbReference type="SAM" id="SignalP"/>
    </source>
</evidence>
<organism evidence="6 7">
    <name type="scientific">Dinothrombium tinctorium</name>
    <dbReference type="NCBI Taxonomy" id="1965070"/>
    <lineage>
        <taxon>Eukaryota</taxon>
        <taxon>Metazoa</taxon>
        <taxon>Ecdysozoa</taxon>
        <taxon>Arthropoda</taxon>
        <taxon>Chelicerata</taxon>
        <taxon>Arachnida</taxon>
        <taxon>Acari</taxon>
        <taxon>Acariformes</taxon>
        <taxon>Trombidiformes</taxon>
        <taxon>Prostigmata</taxon>
        <taxon>Anystina</taxon>
        <taxon>Parasitengona</taxon>
        <taxon>Trombidioidea</taxon>
        <taxon>Trombidiidae</taxon>
        <taxon>Dinothrombium</taxon>
    </lineage>
</organism>
<dbReference type="Pfam" id="PF00431">
    <property type="entry name" value="CUB"/>
    <property type="match status" value="1"/>
</dbReference>
<name>A0A3S3SE67_9ACAR</name>
<dbReference type="OrthoDB" id="6337346at2759"/>
<dbReference type="PROSITE" id="PS01180">
    <property type="entry name" value="CUB"/>
    <property type="match status" value="1"/>
</dbReference>
<accession>A0A3S3SE67</accession>
<evidence type="ECO:0000313" key="5">
    <source>
        <dbReference type="EMBL" id="RWS10624.1"/>
    </source>
</evidence>
<dbReference type="Gene3D" id="2.60.120.290">
    <property type="entry name" value="Spermadhesin, CUB domain"/>
    <property type="match status" value="1"/>
</dbReference>
<reference evidence="6 7" key="1">
    <citation type="journal article" date="2018" name="Gigascience">
        <title>Genomes of trombidid mites reveal novel predicted allergens and laterally-transferred genes associated with secondary metabolism.</title>
        <authorList>
            <person name="Dong X."/>
            <person name="Chaisiri K."/>
            <person name="Xia D."/>
            <person name="Armstrong S.D."/>
            <person name="Fang Y."/>
            <person name="Donnelly M.J."/>
            <person name="Kadowaki T."/>
            <person name="McGarry J.W."/>
            <person name="Darby A.C."/>
            <person name="Makepeace B.L."/>
        </authorList>
    </citation>
    <scope>NUCLEOTIDE SEQUENCE [LARGE SCALE GENOMIC DNA]</scope>
    <source>
        <strain evidence="6">UoL-WK</strain>
    </source>
</reference>
<dbReference type="InterPro" id="IPR058698">
    <property type="entry name" value="CUB_metazoa"/>
</dbReference>
<protein>
    <recommendedName>
        <fullName evidence="4">CUB domain-containing protein</fullName>
    </recommendedName>
</protein>
<keyword evidence="3" id="KW-0732">Signal</keyword>
<dbReference type="PANTHER" id="PTHR33236:SF12">
    <property type="entry name" value="CUB DOMAIN-CONTAINING PROTEIN-RELATED"/>
    <property type="match status" value="1"/>
</dbReference>
<dbReference type="Proteomes" id="UP000285301">
    <property type="component" value="Unassembled WGS sequence"/>
</dbReference>
<dbReference type="STRING" id="1965070.A0A3S3SE67"/>
<keyword evidence="7" id="KW-1185">Reference proteome</keyword>
<keyword evidence="1" id="KW-1015">Disulfide bond</keyword>
<proteinExistence type="predicted"/>
<dbReference type="InterPro" id="IPR035914">
    <property type="entry name" value="Sperma_CUB_dom_sf"/>
</dbReference>
<evidence type="ECO:0000313" key="6">
    <source>
        <dbReference type="EMBL" id="RWS14065.1"/>
    </source>
</evidence>
<dbReference type="PANTHER" id="PTHR33236">
    <property type="entry name" value="INTRAFLAGELLAR TRANSPORT PROTEIN 122 FAMILY PROTEIN-RELATED"/>
    <property type="match status" value="1"/>
</dbReference>
<evidence type="ECO:0000256" key="1">
    <source>
        <dbReference type="ARBA" id="ARBA00023157"/>
    </source>
</evidence>
<comment type="caution">
    <text evidence="2">Lacks conserved residue(s) required for the propagation of feature annotation.</text>
</comment>
<evidence type="ECO:0000256" key="2">
    <source>
        <dbReference type="PROSITE-ProRule" id="PRU00059"/>
    </source>
</evidence>
<reference evidence="6" key="2">
    <citation type="submission" date="2018-11" db="EMBL/GenBank/DDBJ databases">
        <title>Trombidioid mite genomics.</title>
        <authorList>
            <person name="Dong X."/>
        </authorList>
    </citation>
    <scope>NUCLEOTIDE SEQUENCE</scope>
    <source>
        <strain evidence="6">UoL-WK</strain>
    </source>
</reference>
<feature type="chain" id="PRO_5033399108" description="CUB domain-containing protein" evidence="3">
    <location>
        <begin position="21"/>
        <end position="327"/>
    </location>
</feature>
<dbReference type="AlphaFoldDB" id="A0A3S3SE67"/>
<dbReference type="SUPFAM" id="SSF49854">
    <property type="entry name" value="Spermadhesin, CUB domain"/>
    <property type="match status" value="1"/>
</dbReference>
<evidence type="ECO:0000259" key="4">
    <source>
        <dbReference type="PROSITE" id="PS01180"/>
    </source>
</evidence>
<feature type="domain" description="CUB" evidence="4">
    <location>
        <begin position="86"/>
        <end position="206"/>
    </location>
</feature>
<sequence length="327" mass="35986">MSNSFVLSCILFILHHFVSASVLPPYLYPFPNLVIPKFSTGLSCIAPSGGLGICRSLTDCVQFGGVADGPCPIATTGVCCKPQIKCNGILDTGYGSFSNREFPNTSANSGICSLTVRIAADVVGVKLTFQEFILSPPSEESGLCENDKFWIEGPTSSKFPKAICGENSGQHFYLEVNSESSLDLKLIAKHSEINFNRKWSIVINLVKANDQQKPPSGCLQYYSNYNGHISSLNSNAKQHVGKGNIAGLSYSICFKSLPNYCKIELEFTFLKMIGNQHKINERAVDENPTTQLSREEYSKLLEKLRLLESFRNQSSTQSSTRKLNSYS</sequence>
<gene>
    <name evidence="6" type="ORF">B4U79_17318</name>
    <name evidence="5" type="ORF">B4U79_17594</name>
</gene>
<evidence type="ECO:0000313" key="7">
    <source>
        <dbReference type="Proteomes" id="UP000285301"/>
    </source>
</evidence>
<feature type="signal peptide" evidence="3">
    <location>
        <begin position="1"/>
        <end position="20"/>
    </location>
</feature>
<dbReference type="EMBL" id="NCKU01000808">
    <property type="protein sequence ID" value="RWS14065.1"/>
    <property type="molecule type" value="Genomic_DNA"/>
</dbReference>
<dbReference type="Pfam" id="PF26080">
    <property type="entry name" value="CUB_animal"/>
    <property type="match status" value="1"/>
</dbReference>
<dbReference type="InterPro" id="IPR000859">
    <property type="entry name" value="CUB_dom"/>
</dbReference>